<name>A0A2D0NIN7_FLAN2</name>
<evidence type="ECO:0000256" key="1">
    <source>
        <dbReference type="SAM" id="Phobius"/>
    </source>
</evidence>
<feature type="chain" id="PRO_5012632680" description="SbsA Ig-like domain-containing protein" evidence="2">
    <location>
        <begin position="24"/>
        <end position="156"/>
    </location>
</feature>
<dbReference type="EMBL" id="PDUD01000002">
    <property type="protein sequence ID" value="PHN08226.1"/>
    <property type="molecule type" value="Genomic_DNA"/>
</dbReference>
<evidence type="ECO:0000256" key="2">
    <source>
        <dbReference type="SAM" id="SignalP"/>
    </source>
</evidence>
<keyword evidence="1" id="KW-0812">Transmembrane</keyword>
<evidence type="ECO:0008006" key="5">
    <source>
        <dbReference type="Google" id="ProtNLM"/>
    </source>
</evidence>
<keyword evidence="2" id="KW-0732">Signal</keyword>
<organism evidence="3 4">
    <name type="scientific">Flavilitoribacter nigricans (strain ATCC 23147 / DSM 23189 / NBRC 102662 / NCIMB 1420 / SS-2)</name>
    <name type="common">Lewinella nigricans</name>
    <dbReference type="NCBI Taxonomy" id="1122177"/>
    <lineage>
        <taxon>Bacteria</taxon>
        <taxon>Pseudomonadati</taxon>
        <taxon>Bacteroidota</taxon>
        <taxon>Saprospiria</taxon>
        <taxon>Saprospirales</taxon>
        <taxon>Lewinellaceae</taxon>
        <taxon>Flavilitoribacter</taxon>
    </lineage>
</organism>
<reference evidence="3 4" key="1">
    <citation type="submission" date="2017-10" db="EMBL/GenBank/DDBJ databases">
        <title>The draft genome sequence of Lewinella nigricans NBRC 102662.</title>
        <authorList>
            <person name="Wang K."/>
        </authorList>
    </citation>
    <scope>NUCLEOTIDE SEQUENCE [LARGE SCALE GENOMIC DNA]</scope>
    <source>
        <strain evidence="3 4">NBRC 102662</strain>
    </source>
</reference>
<dbReference type="AlphaFoldDB" id="A0A2D0NIN7"/>
<dbReference type="Proteomes" id="UP000223913">
    <property type="component" value="Unassembled WGS sequence"/>
</dbReference>
<keyword evidence="4" id="KW-1185">Reference proteome</keyword>
<keyword evidence="1" id="KW-1133">Transmembrane helix</keyword>
<protein>
    <recommendedName>
        <fullName evidence="5">SbsA Ig-like domain-containing protein</fullName>
    </recommendedName>
</protein>
<accession>A0A2D0NIN7</accession>
<feature type="transmembrane region" description="Helical" evidence="1">
    <location>
        <begin position="115"/>
        <end position="137"/>
    </location>
</feature>
<proteinExistence type="predicted"/>
<sequence length="156" mass="16925">MIRMRLIYLLLILLIAGSPEARASIEVSNHSPEVGETITLTFSAPVDSLTVTYRPNSSVSKTEVLVNNPPATSMEWASKEPGLVSLSYLDRSGGDAQSVRQDLSIRFEGLSGSGLAVMLFAGIILFGGATMAFRTLFQEQDEGRPEVFDPEEMPDT</sequence>
<evidence type="ECO:0000313" key="3">
    <source>
        <dbReference type="EMBL" id="PHN08226.1"/>
    </source>
</evidence>
<keyword evidence="1" id="KW-0472">Membrane</keyword>
<gene>
    <name evidence="3" type="ORF">CRP01_02575</name>
</gene>
<evidence type="ECO:0000313" key="4">
    <source>
        <dbReference type="Proteomes" id="UP000223913"/>
    </source>
</evidence>
<comment type="caution">
    <text evidence="3">The sequence shown here is derived from an EMBL/GenBank/DDBJ whole genome shotgun (WGS) entry which is preliminary data.</text>
</comment>
<feature type="signal peptide" evidence="2">
    <location>
        <begin position="1"/>
        <end position="23"/>
    </location>
</feature>